<organism evidence="2 3">
    <name type="scientific">Myxacorys almedinensis A</name>
    <dbReference type="NCBI Taxonomy" id="2690445"/>
    <lineage>
        <taxon>Bacteria</taxon>
        <taxon>Bacillati</taxon>
        <taxon>Cyanobacteriota</taxon>
        <taxon>Cyanophyceae</taxon>
        <taxon>Leptolyngbyales</taxon>
        <taxon>Leptolyngbyaceae</taxon>
        <taxon>Myxacorys</taxon>
        <taxon>Myxacorys almedinensis</taxon>
    </lineage>
</organism>
<comment type="caution">
    <text evidence="2">The sequence shown here is derived from an EMBL/GenBank/DDBJ whole genome shotgun (WGS) entry which is preliminary data.</text>
</comment>
<reference evidence="2" key="1">
    <citation type="submission" date="2019-12" db="EMBL/GenBank/DDBJ databases">
        <title>High-Quality draft genome sequences of three cyanobacteria isolated from the limestone walls of the Old Cathedral of Coimbra.</title>
        <authorList>
            <person name="Tiago I."/>
            <person name="Soares F."/>
            <person name="Portugal A."/>
        </authorList>
    </citation>
    <scope>NUCLEOTIDE SEQUENCE</scope>
    <source>
        <strain evidence="2">A</strain>
    </source>
</reference>
<dbReference type="AlphaFoldDB" id="A0A8J7Z3D1"/>
<gene>
    <name evidence="2" type="ORF">GS601_09125</name>
</gene>
<accession>A0A8J7Z3D1</accession>
<name>A0A8J7Z3D1_9CYAN</name>
<feature type="region of interest" description="Disordered" evidence="1">
    <location>
        <begin position="1"/>
        <end position="56"/>
    </location>
</feature>
<dbReference type="EMBL" id="WVIE01000008">
    <property type="protein sequence ID" value="NDJ17446.1"/>
    <property type="molecule type" value="Genomic_DNA"/>
</dbReference>
<protein>
    <submittedName>
        <fullName evidence="2">Uncharacterized protein</fullName>
    </submittedName>
</protein>
<evidence type="ECO:0000313" key="2">
    <source>
        <dbReference type="EMBL" id="NDJ17446.1"/>
    </source>
</evidence>
<evidence type="ECO:0000313" key="3">
    <source>
        <dbReference type="Proteomes" id="UP000646053"/>
    </source>
</evidence>
<feature type="compositionally biased region" description="Basic and acidic residues" evidence="1">
    <location>
        <begin position="13"/>
        <end position="22"/>
    </location>
</feature>
<feature type="compositionally biased region" description="Basic and acidic residues" evidence="1">
    <location>
        <begin position="31"/>
        <end position="56"/>
    </location>
</feature>
<sequence>MQRKATRSSVLQTRDRSNHSSDRASTIAGDRGLEPGKRSHFSLSDRRYQAQREHTT</sequence>
<evidence type="ECO:0000256" key="1">
    <source>
        <dbReference type="SAM" id="MobiDB-lite"/>
    </source>
</evidence>
<dbReference type="Proteomes" id="UP000646053">
    <property type="component" value="Unassembled WGS sequence"/>
</dbReference>
<proteinExistence type="predicted"/>
<keyword evidence="3" id="KW-1185">Reference proteome</keyword>